<dbReference type="Proteomes" id="UP000276133">
    <property type="component" value="Unassembled WGS sequence"/>
</dbReference>
<name>A0A3M7SFI8_BRAPC</name>
<feature type="non-terminal residue" evidence="2">
    <location>
        <position position="1"/>
    </location>
</feature>
<feature type="region of interest" description="Disordered" evidence="1">
    <location>
        <begin position="1"/>
        <end position="46"/>
    </location>
</feature>
<organism evidence="2 3">
    <name type="scientific">Brachionus plicatilis</name>
    <name type="common">Marine rotifer</name>
    <name type="synonym">Brachionus muelleri</name>
    <dbReference type="NCBI Taxonomy" id="10195"/>
    <lineage>
        <taxon>Eukaryota</taxon>
        <taxon>Metazoa</taxon>
        <taxon>Spiralia</taxon>
        <taxon>Gnathifera</taxon>
        <taxon>Rotifera</taxon>
        <taxon>Eurotatoria</taxon>
        <taxon>Monogononta</taxon>
        <taxon>Pseudotrocha</taxon>
        <taxon>Ploima</taxon>
        <taxon>Brachionidae</taxon>
        <taxon>Brachionus</taxon>
    </lineage>
</organism>
<evidence type="ECO:0000313" key="3">
    <source>
        <dbReference type="Proteomes" id="UP000276133"/>
    </source>
</evidence>
<sequence>VKARFSVLSETKAPNNSNQPKQKKKLSNNSSILIEEEKTKSQFAEDESDYVLSPAPGVVFTVFNTTRTGPKRPAASNKQSLVLERSEHNLRPVKQIDENSVTRSSIDEILNNSNKSIKAPVKLKPIPPISPSTFVN</sequence>
<reference evidence="2 3" key="1">
    <citation type="journal article" date="2018" name="Sci. Rep.">
        <title>Genomic signatures of local adaptation to the degree of environmental predictability in rotifers.</title>
        <authorList>
            <person name="Franch-Gras L."/>
            <person name="Hahn C."/>
            <person name="Garcia-Roger E.M."/>
            <person name="Carmona M.J."/>
            <person name="Serra M."/>
            <person name="Gomez A."/>
        </authorList>
    </citation>
    <scope>NUCLEOTIDE SEQUENCE [LARGE SCALE GENOMIC DNA]</scope>
    <source>
        <strain evidence="2">HYR1</strain>
    </source>
</reference>
<dbReference type="EMBL" id="REGN01001451">
    <property type="protein sequence ID" value="RNA34583.1"/>
    <property type="molecule type" value="Genomic_DNA"/>
</dbReference>
<evidence type="ECO:0000256" key="1">
    <source>
        <dbReference type="SAM" id="MobiDB-lite"/>
    </source>
</evidence>
<accession>A0A3M7SFI8</accession>
<comment type="caution">
    <text evidence="2">The sequence shown here is derived from an EMBL/GenBank/DDBJ whole genome shotgun (WGS) entry which is preliminary data.</text>
</comment>
<keyword evidence="3" id="KW-1185">Reference proteome</keyword>
<protein>
    <submittedName>
        <fullName evidence="2">Uncharacterized protein</fullName>
    </submittedName>
</protein>
<gene>
    <name evidence="2" type="ORF">BpHYR1_019029</name>
</gene>
<dbReference type="AlphaFoldDB" id="A0A3M7SFI8"/>
<evidence type="ECO:0000313" key="2">
    <source>
        <dbReference type="EMBL" id="RNA34583.1"/>
    </source>
</evidence>
<proteinExistence type="predicted"/>
<feature type="region of interest" description="Disordered" evidence="1">
    <location>
        <begin position="66"/>
        <end position="88"/>
    </location>
</feature>